<dbReference type="Proteomes" id="UP001213721">
    <property type="component" value="Chromosome"/>
</dbReference>
<dbReference type="AlphaFoldDB" id="A0AAX3NQ34"/>
<accession>A0AAX3NQ34</accession>
<dbReference type="EMBL" id="CP118988">
    <property type="protein sequence ID" value="WED75105.1"/>
    <property type="molecule type" value="Genomic_DNA"/>
</dbReference>
<name>A0AAX3NQ34_9GAMM</name>
<feature type="signal peptide" evidence="1">
    <location>
        <begin position="1"/>
        <end position="21"/>
    </location>
</feature>
<proteinExistence type="predicted"/>
<protein>
    <recommendedName>
        <fullName evidence="4">Spore coat protein U domain-containing protein</fullName>
    </recommendedName>
</protein>
<gene>
    <name evidence="2" type="ORF">PYU98_14240</name>
</gene>
<feature type="chain" id="PRO_5043836467" description="Spore coat protein U domain-containing protein" evidence="1">
    <location>
        <begin position="22"/>
        <end position="147"/>
    </location>
</feature>
<keyword evidence="1" id="KW-0732">Signal</keyword>
<reference evidence="2" key="1">
    <citation type="submission" date="2023-02" db="EMBL/GenBank/DDBJ databases">
        <title>The sequence of Aeromonas allosaccharophila K520.</title>
        <authorList>
            <person name="Luo X."/>
        </authorList>
    </citation>
    <scope>NUCLEOTIDE SEQUENCE</scope>
    <source>
        <strain evidence="2">K520</strain>
    </source>
</reference>
<evidence type="ECO:0008006" key="4">
    <source>
        <dbReference type="Google" id="ProtNLM"/>
    </source>
</evidence>
<sequence length="147" mass="15432">MKKAFIAASLLCSLFSISVHAGTAIIPTYHVWDGGGKSCFKISNVSASSAVVSVKMFDRTGEAYSGKLASTYIISSLDTPFTLEPRRTAFFCMTSGGNDSPGYGVIEGQPSDASQGQISLVASGYYGNNTPNYAQAFSIVINGGMPF</sequence>
<evidence type="ECO:0000313" key="3">
    <source>
        <dbReference type="Proteomes" id="UP001213721"/>
    </source>
</evidence>
<evidence type="ECO:0000256" key="1">
    <source>
        <dbReference type="SAM" id="SignalP"/>
    </source>
</evidence>
<organism evidence="2 3">
    <name type="scientific">Aeromonas allosaccharophila</name>
    <dbReference type="NCBI Taxonomy" id="656"/>
    <lineage>
        <taxon>Bacteria</taxon>
        <taxon>Pseudomonadati</taxon>
        <taxon>Pseudomonadota</taxon>
        <taxon>Gammaproteobacteria</taxon>
        <taxon>Aeromonadales</taxon>
        <taxon>Aeromonadaceae</taxon>
        <taxon>Aeromonas</taxon>
    </lineage>
</organism>
<dbReference type="RefSeq" id="WP_275056441.1">
    <property type="nucleotide sequence ID" value="NZ_CP118988.1"/>
</dbReference>
<evidence type="ECO:0000313" key="2">
    <source>
        <dbReference type="EMBL" id="WED75105.1"/>
    </source>
</evidence>